<sequence>MASDGFEKDVDLLLKDEALPRHLRTDIATLLEDRKLLGTALNRNLLSRKETVSMPPNPSPPKCSHDEHSRCVVVIGMRESAAELPSCRVIDDIYAARHLMDFLGIECSPVSTIRMGRYNRSHPRLLKIVLPSSFHARQMLQPASRLRNHFIPKLFIRPSLPKAERDRLKAERVARHNSTLNRNSTPPPIVDNLNVSSHSITNAPQNPLLSQSAAQAPGQMSN</sequence>
<reference evidence="2 3" key="1">
    <citation type="submission" date="2013-12" db="EMBL/GenBank/DDBJ databases">
        <title>Draft genome of the parsitic nematode Ancylostoma duodenale.</title>
        <authorList>
            <person name="Mitreva M."/>
        </authorList>
    </citation>
    <scope>NUCLEOTIDE SEQUENCE [LARGE SCALE GENOMIC DNA]</scope>
    <source>
        <strain evidence="2 3">Zhejiang</strain>
    </source>
</reference>
<feature type="compositionally biased region" description="Polar residues" evidence="1">
    <location>
        <begin position="193"/>
        <end position="222"/>
    </location>
</feature>
<keyword evidence="3" id="KW-1185">Reference proteome</keyword>
<protein>
    <submittedName>
        <fullName evidence="2">Uncharacterized protein</fullName>
    </submittedName>
</protein>
<accession>A0A0C2DBQ9</accession>
<gene>
    <name evidence="2" type="ORF">ANCDUO_02413</name>
</gene>
<evidence type="ECO:0000313" key="3">
    <source>
        <dbReference type="Proteomes" id="UP000054047"/>
    </source>
</evidence>
<organism evidence="2 3">
    <name type="scientific">Ancylostoma duodenale</name>
    <dbReference type="NCBI Taxonomy" id="51022"/>
    <lineage>
        <taxon>Eukaryota</taxon>
        <taxon>Metazoa</taxon>
        <taxon>Ecdysozoa</taxon>
        <taxon>Nematoda</taxon>
        <taxon>Chromadorea</taxon>
        <taxon>Rhabditida</taxon>
        <taxon>Rhabditina</taxon>
        <taxon>Rhabditomorpha</taxon>
        <taxon>Strongyloidea</taxon>
        <taxon>Ancylostomatidae</taxon>
        <taxon>Ancylostomatinae</taxon>
        <taxon>Ancylostoma</taxon>
    </lineage>
</organism>
<proteinExistence type="predicted"/>
<evidence type="ECO:0000256" key="1">
    <source>
        <dbReference type="SAM" id="MobiDB-lite"/>
    </source>
</evidence>
<dbReference type="AlphaFoldDB" id="A0A0C2DBQ9"/>
<evidence type="ECO:0000313" key="2">
    <source>
        <dbReference type="EMBL" id="KIH67253.1"/>
    </source>
</evidence>
<dbReference type="EMBL" id="KN726770">
    <property type="protein sequence ID" value="KIH67253.1"/>
    <property type="molecule type" value="Genomic_DNA"/>
</dbReference>
<dbReference type="OrthoDB" id="10693839at2759"/>
<dbReference type="Proteomes" id="UP000054047">
    <property type="component" value="Unassembled WGS sequence"/>
</dbReference>
<feature type="region of interest" description="Disordered" evidence="1">
    <location>
        <begin position="173"/>
        <end position="222"/>
    </location>
</feature>
<name>A0A0C2DBQ9_9BILA</name>